<gene>
    <name evidence="1" type="ORF">GCM10008101_06850</name>
</gene>
<dbReference type="Proteomes" id="UP000643403">
    <property type="component" value="Unassembled WGS sequence"/>
</dbReference>
<dbReference type="EMBL" id="BMXY01000001">
    <property type="protein sequence ID" value="GGZ56069.1"/>
    <property type="molecule type" value="Genomic_DNA"/>
</dbReference>
<organism evidence="1 2">
    <name type="scientific">Cognatilysobacter xinjiangensis</name>
    <dbReference type="NCBI Taxonomy" id="546892"/>
    <lineage>
        <taxon>Bacteria</taxon>
        <taxon>Pseudomonadati</taxon>
        <taxon>Pseudomonadota</taxon>
        <taxon>Gammaproteobacteria</taxon>
        <taxon>Lysobacterales</taxon>
        <taxon>Lysobacteraceae</taxon>
        <taxon>Cognatilysobacter</taxon>
    </lineage>
</organism>
<reference evidence="2" key="1">
    <citation type="journal article" date="2019" name="Int. J. Syst. Evol. Microbiol.">
        <title>The Global Catalogue of Microorganisms (GCM) 10K type strain sequencing project: providing services to taxonomists for standard genome sequencing and annotation.</title>
        <authorList>
            <consortium name="The Broad Institute Genomics Platform"/>
            <consortium name="The Broad Institute Genome Sequencing Center for Infectious Disease"/>
            <person name="Wu L."/>
            <person name="Ma J."/>
        </authorList>
    </citation>
    <scope>NUCLEOTIDE SEQUENCE [LARGE SCALE GENOMIC DNA]</scope>
    <source>
        <strain evidence="2">KCTC 22558</strain>
    </source>
</reference>
<evidence type="ECO:0000313" key="2">
    <source>
        <dbReference type="Proteomes" id="UP000643403"/>
    </source>
</evidence>
<evidence type="ECO:0000313" key="1">
    <source>
        <dbReference type="EMBL" id="GGZ56069.1"/>
    </source>
</evidence>
<dbReference type="RefSeq" id="WP_189446964.1">
    <property type="nucleotide sequence ID" value="NZ_BMXY01000001.1"/>
</dbReference>
<protein>
    <submittedName>
        <fullName evidence="1">Uncharacterized protein</fullName>
    </submittedName>
</protein>
<comment type="caution">
    <text evidence="1">The sequence shown here is derived from an EMBL/GenBank/DDBJ whole genome shotgun (WGS) entry which is preliminary data.</text>
</comment>
<accession>A0ABQ3BSH3</accession>
<sequence length="196" mass="20998">MSICNVYLDGDRALLAVDTAGRDLAGKPGEWSKLEIVPHAGVALGFRGERVLCFQVLAQVHMVPGGESFDALEASMGARLKWALDAFRANVKPALVAASECEVMLVGWSAKRGRMAAVGFYLAAGGKGFERSEVQHCRLAPNVKDPPVPTDGAEMQAVARLQVAEIRSRSDAPIGGRLLVAEIWPGRVELSYRGNI</sequence>
<proteinExistence type="predicted"/>
<keyword evidence="2" id="KW-1185">Reference proteome</keyword>
<name>A0ABQ3BSH3_9GAMM</name>